<dbReference type="AlphaFoldDB" id="A0A8J8P5D5"/>
<dbReference type="Proteomes" id="UP000785679">
    <property type="component" value="Unassembled WGS sequence"/>
</dbReference>
<sequence length="567" mass="63394">MPNISLSLTQPPGGYLQGNQPNLFPNNATKQQLVPQIIGRKEEDSQPFMECVNTKIGSSQLRFQPPQIIPLMSAELQKNTTQRSNNFDLTQRPQQELGLNHIDVIHHSLVDPRSPQAPSTQPTPNLPISEAPLKSNIIFGLVGNNVPSQEMSLAKASLQRDDKTILPSDILYSKKLEQVNCHSMQEVQMSTHDQNETNNMQVGHVGARVKGPLEGHAKDWNEAFQKGDNRQNIQGNDNKNKILDDVQILAEEQIIDHHELQRNATPKALNQQFSTNIASTNGLVRDNTTEADLIDRDQDIRLPLPNQIQITASDVSPTKLLGQNTIACQEIKFNKSQVLTEGFQNMKGEHFGCHGTNSGKELISQESSSLKADNQRTFDDQITSKIQDGPSLSKSPQSPNTLTQKILKSNLPTGSILEGSLADVSKLTDQELALLFATVQNEMTLRKSVVSADCEPKQLPTLREIFETHYGDTKDPCGNLQSQLEIKFLFKSYSNNAQHKNHFPLPIEHRMQRLLHNPQHLSSQTELASPTQVLGSDIIRRLLNQLRDSPDQNLNDDENTIRHEDNQ</sequence>
<evidence type="ECO:0000313" key="2">
    <source>
        <dbReference type="EMBL" id="TNV86264.1"/>
    </source>
</evidence>
<name>A0A8J8P5D5_HALGN</name>
<organism evidence="2 3">
    <name type="scientific">Halteria grandinella</name>
    <dbReference type="NCBI Taxonomy" id="5974"/>
    <lineage>
        <taxon>Eukaryota</taxon>
        <taxon>Sar</taxon>
        <taxon>Alveolata</taxon>
        <taxon>Ciliophora</taxon>
        <taxon>Intramacronucleata</taxon>
        <taxon>Spirotrichea</taxon>
        <taxon>Stichotrichia</taxon>
        <taxon>Sporadotrichida</taxon>
        <taxon>Halteriidae</taxon>
        <taxon>Halteria</taxon>
    </lineage>
</organism>
<dbReference type="EMBL" id="RRYP01001199">
    <property type="protein sequence ID" value="TNV86264.1"/>
    <property type="molecule type" value="Genomic_DNA"/>
</dbReference>
<evidence type="ECO:0000256" key="1">
    <source>
        <dbReference type="SAM" id="MobiDB-lite"/>
    </source>
</evidence>
<keyword evidence="3" id="KW-1185">Reference proteome</keyword>
<reference evidence="2" key="1">
    <citation type="submission" date="2019-06" db="EMBL/GenBank/DDBJ databases">
        <authorList>
            <person name="Zheng W."/>
        </authorList>
    </citation>
    <scope>NUCLEOTIDE SEQUENCE</scope>
    <source>
        <strain evidence="2">QDHG01</strain>
    </source>
</reference>
<evidence type="ECO:0000313" key="3">
    <source>
        <dbReference type="Proteomes" id="UP000785679"/>
    </source>
</evidence>
<protein>
    <submittedName>
        <fullName evidence="2">Uncharacterized protein</fullName>
    </submittedName>
</protein>
<gene>
    <name evidence="2" type="ORF">FGO68_gene2686</name>
</gene>
<feature type="region of interest" description="Disordered" evidence="1">
    <location>
        <begin position="548"/>
        <end position="567"/>
    </location>
</feature>
<comment type="caution">
    <text evidence="2">The sequence shown here is derived from an EMBL/GenBank/DDBJ whole genome shotgun (WGS) entry which is preliminary data.</text>
</comment>
<proteinExistence type="predicted"/>
<accession>A0A8J8P5D5</accession>